<feature type="compositionally biased region" description="Basic residues" evidence="1">
    <location>
        <begin position="235"/>
        <end position="255"/>
    </location>
</feature>
<feature type="transmembrane region" description="Helical" evidence="2">
    <location>
        <begin position="154"/>
        <end position="172"/>
    </location>
</feature>
<protein>
    <submittedName>
        <fullName evidence="3">Uncharacterized protein</fullName>
    </submittedName>
</protein>
<evidence type="ECO:0000313" key="4">
    <source>
        <dbReference type="Proteomes" id="UP000270185"/>
    </source>
</evidence>
<sequence>MNFSSILLEFLKNHGSASIPGFGTFYLNTITASLDQEGKNILPPGTAIAFKPSQSGNSDEFLKFISGRKGVPMIDAELELKKQVNYWNATLFKEKKVRVENIGLFYLEDSKMHFSAERTENLSPDFYGLEEINISEIKNHKSESQRSFQFSKSFYWIVPLVLIISALTYLGVSQPEMIFGKKSFTPETPAKVLPAVQKDTVKIDSLQSAAALVDSLKADSIKNMTAPVAAAPKKWTSKKNYSKSKWKKPRKQQNR</sequence>
<dbReference type="KEGG" id="ccas:EIB73_11485"/>
<gene>
    <name evidence="3" type="ORF">EIB73_11485</name>
</gene>
<organism evidence="3 4">
    <name type="scientific">Kaistella carnis</name>
    <dbReference type="NCBI Taxonomy" id="1241979"/>
    <lineage>
        <taxon>Bacteria</taxon>
        <taxon>Pseudomonadati</taxon>
        <taxon>Bacteroidota</taxon>
        <taxon>Flavobacteriia</taxon>
        <taxon>Flavobacteriales</taxon>
        <taxon>Weeksellaceae</taxon>
        <taxon>Chryseobacterium group</taxon>
        <taxon>Kaistella</taxon>
    </lineage>
</organism>
<feature type="region of interest" description="Disordered" evidence="1">
    <location>
        <begin position="230"/>
        <end position="255"/>
    </location>
</feature>
<dbReference type="EMBL" id="CP034159">
    <property type="protein sequence ID" value="AZI33770.1"/>
    <property type="molecule type" value="Genomic_DNA"/>
</dbReference>
<dbReference type="OrthoDB" id="653949at2"/>
<dbReference type="AlphaFoldDB" id="A0A3G8XK82"/>
<keyword evidence="2" id="KW-0472">Membrane</keyword>
<evidence type="ECO:0000256" key="2">
    <source>
        <dbReference type="SAM" id="Phobius"/>
    </source>
</evidence>
<reference evidence="4" key="1">
    <citation type="submission" date="2018-11" db="EMBL/GenBank/DDBJ databases">
        <title>Proposal to divide the Flavobacteriaceae and reorganize its genera based on Amino Acid Identity values calculated from whole genome sequences.</title>
        <authorList>
            <person name="Nicholson A.C."/>
            <person name="Gulvik C.A."/>
            <person name="Whitney A.M."/>
            <person name="Humrighouse B.W."/>
            <person name="Bell M."/>
            <person name="Holmes B."/>
            <person name="Steigerwalt A.G."/>
            <person name="Villarma A."/>
            <person name="Sheth M."/>
            <person name="Batra D."/>
            <person name="Pryor J."/>
            <person name="Bernardet J.-F."/>
            <person name="Hugo C."/>
            <person name="Kampfer P."/>
            <person name="Newman J.D."/>
            <person name="McQuiston J.R."/>
        </authorList>
    </citation>
    <scope>NUCLEOTIDE SEQUENCE [LARGE SCALE GENOMIC DNA]</scope>
    <source>
        <strain evidence="4">G0081</strain>
    </source>
</reference>
<dbReference type="RefSeq" id="WP_125025410.1">
    <property type="nucleotide sequence ID" value="NZ_CP034159.1"/>
</dbReference>
<name>A0A3G8XK82_9FLAO</name>
<evidence type="ECO:0000313" key="3">
    <source>
        <dbReference type="EMBL" id="AZI33770.1"/>
    </source>
</evidence>
<evidence type="ECO:0000256" key="1">
    <source>
        <dbReference type="SAM" id="MobiDB-lite"/>
    </source>
</evidence>
<keyword evidence="2" id="KW-0812">Transmembrane</keyword>
<keyword evidence="4" id="KW-1185">Reference proteome</keyword>
<accession>A0A3G8XK82</accession>
<proteinExistence type="predicted"/>
<keyword evidence="2" id="KW-1133">Transmembrane helix</keyword>
<dbReference type="Proteomes" id="UP000270185">
    <property type="component" value="Chromosome"/>
</dbReference>